<dbReference type="SUPFAM" id="SSF52935">
    <property type="entry name" value="PK C-terminal domain-like"/>
    <property type="match status" value="1"/>
</dbReference>
<evidence type="ECO:0000256" key="7">
    <source>
        <dbReference type="ARBA" id="ARBA00022741"/>
    </source>
</evidence>
<evidence type="ECO:0000256" key="5">
    <source>
        <dbReference type="ARBA" id="ARBA00022679"/>
    </source>
</evidence>
<evidence type="ECO:0000256" key="9">
    <source>
        <dbReference type="ARBA" id="ARBA00022840"/>
    </source>
</evidence>
<dbReference type="Pfam" id="PF02887">
    <property type="entry name" value="PK_C"/>
    <property type="match status" value="1"/>
</dbReference>
<evidence type="ECO:0000256" key="2">
    <source>
        <dbReference type="ARBA" id="ARBA00004997"/>
    </source>
</evidence>
<accession>A0ABY7V9F0</accession>
<dbReference type="InterPro" id="IPR036918">
    <property type="entry name" value="Pyrv_Knase_C_sf"/>
</dbReference>
<feature type="domain" description="Pyruvate kinase C-terminal" evidence="16">
    <location>
        <begin position="360"/>
        <end position="475"/>
    </location>
</feature>
<evidence type="ECO:0000256" key="10">
    <source>
        <dbReference type="ARBA" id="ARBA00022842"/>
    </source>
</evidence>
<keyword evidence="18" id="KW-1185">Reference proteome</keyword>
<evidence type="ECO:0000256" key="13">
    <source>
        <dbReference type="NCBIfam" id="TIGR01064"/>
    </source>
</evidence>
<keyword evidence="5 14" id="KW-0808">Transferase</keyword>
<keyword evidence="8 14" id="KW-0418">Kinase</keyword>
<dbReference type="Pfam" id="PF00224">
    <property type="entry name" value="PK"/>
    <property type="match status" value="1"/>
</dbReference>
<organism evidence="17 18">
    <name type="scientific">Thalassomonas haliotis</name>
    <dbReference type="NCBI Taxonomy" id="485448"/>
    <lineage>
        <taxon>Bacteria</taxon>
        <taxon>Pseudomonadati</taxon>
        <taxon>Pseudomonadota</taxon>
        <taxon>Gammaproteobacteria</taxon>
        <taxon>Alteromonadales</taxon>
        <taxon>Colwelliaceae</taxon>
        <taxon>Thalassomonas</taxon>
    </lineage>
</organism>
<dbReference type="NCBIfam" id="TIGR01064">
    <property type="entry name" value="pyruv_kin"/>
    <property type="match status" value="1"/>
</dbReference>
<evidence type="ECO:0000259" key="15">
    <source>
        <dbReference type="Pfam" id="PF00224"/>
    </source>
</evidence>
<dbReference type="EMBL" id="CP059693">
    <property type="protein sequence ID" value="WDE09669.1"/>
    <property type="molecule type" value="Genomic_DNA"/>
</dbReference>
<dbReference type="InterPro" id="IPR015795">
    <property type="entry name" value="Pyrv_Knase_C"/>
</dbReference>
<keyword evidence="7" id="KW-0547">Nucleotide-binding</keyword>
<dbReference type="PRINTS" id="PR01050">
    <property type="entry name" value="PYRUVTKNASE"/>
</dbReference>
<gene>
    <name evidence="17" type="primary">pyk</name>
    <name evidence="17" type="ORF">H3N35_15195</name>
</gene>
<evidence type="ECO:0000256" key="6">
    <source>
        <dbReference type="ARBA" id="ARBA00022723"/>
    </source>
</evidence>
<dbReference type="PANTHER" id="PTHR11817">
    <property type="entry name" value="PYRUVATE KINASE"/>
    <property type="match status" value="1"/>
</dbReference>
<dbReference type="InterPro" id="IPR001697">
    <property type="entry name" value="Pyr_Knase"/>
</dbReference>
<evidence type="ECO:0000256" key="1">
    <source>
        <dbReference type="ARBA" id="ARBA00001958"/>
    </source>
</evidence>
<keyword evidence="9" id="KW-0067">ATP-binding</keyword>
<dbReference type="SUPFAM" id="SSF51621">
    <property type="entry name" value="Phosphoenolpyruvate/pyruvate domain"/>
    <property type="match status" value="1"/>
</dbReference>
<dbReference type="EC" id="2.7.1.40" evidence="4 13"/>
<reference evidence="17 18" key="1">
    <citation type="journal article" date="2022" name="Mar. Drugs">
        <title>Bioassay-Guided Fractionation Leads to the Detection of Cholic Acid Generated by the Rare Thalassomonas sp.</title>
        <authorList>
            <person name="Pheiffer F."/>
            <person name="Schneider Y.K."/>
            <person name="Hansen E.H."/>
            <person name="Andersen J.H."/>
            <person name="Isaksson J."/>
            <person name="Busche T."/>
            <person name="R C."/>
            <person name="Kalinowski J."/>
            <person name="Zyl L.V."/>
            <person name="Trindade M."/>
        </authorList>
    </citation>
    <scope>NUCLEOTIDE SEQUENCE [LARGE SCALE GENOMIC DNA]</scope>
    <source>
        <strain evidence="17 18">A5K-61T</strain>
    </source>
</reference>
<evidence type="ECO:0000256" key="4">
    <source>
        <dbReference type="ARBA" id="ARBA00012142"/>
    </source>
</evidence>
<evidence type="ECO:0000313" key="18">
    <source>
        <dbReference type="Proteomes" id="UP001215231"/>
    </source>
</evidence>
<evidence type="ECO:0000256" key="12">
    <source>
        <dbReference type="ARBA" id="ARBA00023317"/>
    </source>
</evidence>
<dbReference type="Gene3D" id="2.40.33.10">
    <property type="entry name" value="PK beta-barrel domain-like"/>
    <property type="match status" value="1"/>
</dbReference>
<sequence length="483" mass="52003">MLRRTKIVATLGPATDDRETLKQVLAAGVNVVRLNFSHGEPQDHIDRANAVRELARELGIYVGILGDLQGPKIRVSTFKNGPIQLAIGDRFELDATLAKGEGNQEKVGIDYKALPQDVSEGDILLLDDGRVQLKVLSTTATSVFTQVTVGGPLSNNKGINRQGGGLSAAALTDKDKEDIKLAARLNADFLAVSFPRDAADMREARLLAQEAGCDARLVSKIERAEAVNDDKTLDEIILASDVVMVARGDLGVEIGDAELVGKQKHIIARSRQLNRIVITATQMMETMISQPMPTRAEVMDVANAVLDGTDAVMLSAETAAGKYPVETVKAMVNVCLGAEKQRSVHTSGHRIELMFSEISETIALSAMYAANHLDGVKAIIALTESGHTTKIMSRITSGLPIYSLSRHDKTLNKTAIYRGVYPVEFDSTQSDNDSLSGDVLKQVIKQANLSVNDKVIFTHGDAMETVGASNTLKVLKVTKAHLS</sequence>
<comment type="cofactor">
    <cofactor evidence="1">
        <name>K(+)</name>
        <dbReference type="ChEBI" id="CHEBI:29103"/>
    </cofactor>
</comment>
<protein>
    <recommendedName>
        <fullName evidence="4 13">Pyruvate kinase</fullName>
        <ecNumber evidence="4 13">2.7.1.40</ecNumber>
    </recommendedName>
</protein>
<dbReference type="Gene3D" id="3.40.1380.20">
    <property type="entry name" value="Pyruvate kinase, C-terminal domain"/>
    <property type="match status" value="1"/>
</dbReference>
<dbReference type="PROSITE" id="PS00110">
    <property type="entry name" value="PYRUVATE_KINASE"/>
    <property type="match status" value="1"/>
</dbReference>
<dbReference type="InterPro" id="IPR018209">
    <property type="entry name" value="Pyrv_Knase_AS"/>
</dbReference>
<comment type="similarity">
    <text evidence="3 14">Belongs to the pyruvate kinase family.</text>
</comment>
<comment type="pathway">
    <text evidence="2 14">Carbohydrate degradation; glycolysis; pyruvate from D-glyceraldehyde 3-phosphate: step 5/5.</text>
</comment>
<dbReference type="InterPro" id="IPR011037">
    <property type="entry name" value="Pyrv_Knase-like_insert_dom_sf"/>
</dbReference>
<keyword evidence="12 17" id="KW-0670">Pyruvate</keyword>
<evidence type="ECO:0000313" key="17">
    <source>
        <dbReference type="EMBL" id="WDE09669.1"/>
    </source>
</evidence>
<dbReference type="SUPFAM" id="SSF50800">
    <property type="entry name" value="PK beta-barrel domain-like"/>
    <property type="match status" value="1"/>
</dbReference>
<comment type="catalytic activity">
    <reaction evidence="14">
        <text>pyruvate + ATP = phosphoenolpyruvate + ADP + H(+)</text>
        <dbReference type="Rhea" id="RHEA:18157"/>
        <dbReference type="ChEBI" id="CHEBI:15361"/>
        <dbReference type="ChEBI" id="CHEBI:15378"/>
        <dbReference type="ChEBI" id="CHEBI:30616"/>
        <dbReference type="ChEBI" id="CHEBI:58702"/>
        <dbReference type="ChEBI" id="CHEBI:456216"/>
        <dbReference type="EC" id="2.7.1.40"/>
    </reaction>
</comment>
<dbReference type="GO" id="GO:0004743">
    <property type="term" value="F:pyruvate kinase activity"/>
    <property type="evidence" value="ECO:0007669"/>
    <property type="project" value="UniProtKB-EC"/>
</dbReference>
<evidence type="ECO:0000259" key="16">
    <source>
        <dbReference type="Pfam" id="PF02887"/>
    </source>
</evidence>
<name>A0ABY7V9F0_9GAMM</name>
<dbReference type="InterPro" id="IPR015793">
    <property type="entry name" value="Pyrv_Knase_brl"/>
</dbReference>
<dbReference type="InterPro" id="IPR015813">
    <property type="entry name" value="Pyrv/PenolPyrv_kinase-like_dom"/>
</dbReference>
<dbReference type="NCBIfam" id="NF004491">
    <property type="entry name" value="PRK05826.1"/>
    <property type="match status" value="1"/>
</dbReference>
<evidence type="ECO:0000256" key="3">
    <source>
        <dbReference type="ARBA" id="ARBA00008663"/>
    </source>
</evidence>
<keyword evidence="6" id="KW-0479">Metal-binding</keyword>
<dbReference type="InterPro" id="IPR040442">
    <property type="entry name" value="Pyrv_kinase-like_dom_sf"/>
</dbReference>
<dbReference type="Gene3D" id="3.20.20.60">
    <property type="entry name" value="Phosphoenolpyruvate-binding domains"/>
    <property type="match status" value="1"/>
</dbReference>
<dbReference type="GO" id="GO:0016301">
    <property type="term" value="F:kinase activity"/>
    <property type="evidence" value="ECO:0007669"/>
    <property type="project" value="UniProtKB-KW"/>
</dbReference>
<dbReference type="Proteomes" id="UP001215231">
    <property type="component" value="Chromosome"/>
</dbReference>
<evidence type="ECO:0000256" key="14">
    <source>
        <dbReference type="RuleBase" id="RU000504"/>
    </source>
</evidence>
<feature type="domain" description="Pyruvate kinase barrel" evidence="15">
    <location>
        <begin position="3"/>
        <end position="328"/>
    </location>
</feature>
<keyword evidence="10 14" id="KW-0460">Magnesium</keyword>
<evidence type="ECO:0000256" key="8">
    <source>
        <dbReference type="ARBA" id="ARBA00022777"/>
    </source>
</evidence>
<dbReference type="InterPro" id="IPR015806">
    <property type="entry name" value="Pyrv_Knase_insert_dom_sf"/>
</dbReference>
<evidence type="ECO:0000256" key="11">
    <source>
        <dbReference type="ARBA" id="ARBA00023152"/>
    </source>
</evidence>
<dbReference type="RefSeq" id="WP_274049631.1">
    <property type="nucleotide sequence ID" value="NZ_CP059693.1"/>
</dbReference>
<proteinExistence type="inferred from homology"/>
<keyword evidence="11 14" id="KW-0324">Glycolysis</keyword>